<dbReference type="AlphaFoldDB" id="A0A1Q5T847"/>
<evidence type="ECO:0000256" key="2">
    <source>
        <dbReference type="ARBA" id="ARBA00023015"/>
    </source>
</evidence>
<keyword evidence="4" id="KW-0804">Transcription</keyword>
<evidence type="ECO:0000256" key="3">
    <source>
        <dbReference type="ARBA" id="ARBA00023125"/>
    </source>
</evidence>
<keyword evidence="8" id="KW-1185">Reference proteome</keyword>
<dbReference type="EMBL" id="MNBE01000698">
    <property type="protein sequence ID" value="OKO96345.1"/>
    <property type="molecule type" value="Genomic_DNA"/>
</dbReference>
<dbReference type="Pfam" id="PF04516">
    <property type="entry name" value="CP2"/>
    <property type="match status" value="1"/>
</dbReference>
<comment type="subcellular location">
    <subcellularLocation>
        <location evidence="1">Nucleus</location>
    </subcellularLocation>
</comment>
<dbReference type="PANTHER" id="PTHR11037:SF20">
    <property type="entry name" value="PROTEIN GRAINYHEAD"/>
    <property type="match status" value="1"/>
</dbReference>
<evidence type="ECO:0000313" key="8">
    <source>
        <dbReference type="Proteomes" id="UP000186955"/>
    </source>
</evidence>
<feature type="domain" description="Grh/CP2 DB" evidence="6">
    <location>
        <begin position="175"/>
        <end position="432"/>
    </location>
</feature>
<dbReference type="PROSITE" id="PS51968">
    <property type="entry name" value="GRH_CP2_DB"/>
    <property type="match status" value="1"/>
</dbReference>
<keyword evidence="5" id="KW-0539">Nucleus</keyword>
<dbReference type="PANTHER" id="PTHR11037">
    <property type="entry name" value="TRANSCRIPTION FACTOR CP2"/>
    <property type="match status" value="1"/>
</dbReference>
<keyword evidence="3" id="KW-0238">DNA-binding</keyword>
<comment type="caution">
    <text evidence="7">The sequence shown here is derived from an EMBL/GenBank/DDBJ whole genome shotgun (WGS) entry which is preliminary data.</text>
</comment>
<evidence type="ECO:0000313" key="7">
    <source>
        <dbReference type="EMBL" id="OKO96345.1"/>
    </source>
</evidence>
<name>A0A1Q5T847_9EURO</name>
<reference evidence="7 8" key="1">
    <citation type="submission" date="2016-10" db="EMBL/GenBank/DDBJ databases">
        <title>Genome sequence of the ascomycete fungus Penicillium subrubescens.</title>
        <authorList>
            <person name="De Vries R.P."/>
            <person name="Peng M."/>
            <person name="Dilokpimol A."/>
            <person name="Hilden K."/>
            <person name="Makela M.R."/>
            <person name="Grigoriev I."/>
            <person name="Riley R."/>
            <person name="Granchi Z."/>
        </authorList>
    </citation>
    <scope>NUCLEOTIDE SEQUENCE [LARGE SCALE GENOMIC DNA]</scope>
    <source>
        <strain evidence="7 8">CBS 132785</strain>
    </source>
</reference>
<dbReference type="STRING" id="1316194.A0A1Q5T847"/>
<accession>A0A1Q5T847</accession>
<dbReference type="InterPro" id="IPR040167">
    <property type="entry name" value="TF_CP2-like"/>
</dbReference>
<evidence type="ECO:0000259" key="6">
    <source>
        <dbReference type="PROSITE" id="PS51968"/>
    </source>
</evidence>
<organism evidence="7 8">
    <name type="scientific">Penicillium subrubescens</name>
    <dbReference type="NCBI Taxonomy" id="1316194"/>
    <lineage>
        <taxon>Eukaryota</taxon>
        <taxon>Fungi</taxon>
        <taxon>Dikarya</taxon>
        <taxon>Ascomycota</taxon>
        <taxon>Pezizomycotina</taxon>
        <taxon>Eurotiomycetes</taxon>
        <taxon>Eurotiomycetidae</taxon>
        <taxon>Eurotiales</taxon>
        <taxon>Aspergillaceae</taxon>
        <taxon>Penicillium</taxon>
    </lineage>
</organism>
<evidence type="ECO:0000256" key="5">
    <source>
        <dbReference type="ARBA" id="ARBA00023242"/>
    </source>
</evidence>
<dbReference type="InterPro" id="IPR007604">
    <property type="entry name" value="CP2"/>
</dbReference>
<dbReference type="GO" id="GO:0001228">
    <property type="term" value="F:DNA-binding transcription activator activity, RNA polymerase II-specific"/>
    <property type="evidence" value="ECO:0007669"/>
    <property type="project" value="TreeGrafter"/>
</dbReference>
<sequence length="526" mass="58907">MPKPDNDLISRFREKFGDLLLTCDERKRGGGIIDTLHSNPPASRIKGIESLDAMQFDTIKPELTLGLANGSPISWSADAPGLLCPTVVGGKDIPLDRGIPGSGAVFHNGAGDLHSPMIQWEATTAAVLDAPIRHAPTNPWADTSPFVPLSLTRHWPYEDTPYSLGPDYNVEFLTDHDAGYTSLEAPTAMLWHDKERPVTYLNKGQTYTLRVSLSKPPVKSAGSIQYRTFVRVSFEEEGQRSDPAAAWQLWKEGRGLKEAYQRQRELLAVEYVEFLQDSAICQSHPQVRLEKTSVDGFCVIWTADPSTKSYEGVFALKFNFLSTDFTLSKGVKGVPVRLCVKTSVLRPEDRKESTEHDSEICYCAVKLFRDHGAERKLANDEALVKKKVAKLNKQIAEQYQRSGSIGLRHAYNPDGSHQMNSQHRGRKWNVNHDKEESQKCLYAIYLVERTVLDLKEKLAERVRTDPTLIARIIWQNSNGLKILVDDDVVQHIPEGQFITAEVCHMSDTDTVSSSVKSSVMEVKLVF</sequence>
<dbReference type="InterPro" id="IPR057520">
    <property type="entry name" value="GRHL1/CP2_C"/>
</dbReference>
<proteinExistence type="predicted"/>
<dbReference type="GO" id="GO:0005634">
    <property type="term" value="C:nucleus"/>
    <property type="evidence" value="ECO:0007669"/>
    <property type="project" value="UniProtKB-SubCell"/>
</dbReference>
<dbReference type="GO" id="GO:0000978">
    <property type="term" value="F:RNA polymerase II cis-regulatory region sequence-specific DNA binding"/>
    <property type="evidence" value="ECO:0007669"/>
    <property type="project" value="TreeGrafter"/>
</dbReference>
<protein>
    <submittedName>
        <fullName evidence="7">Grainyhead-like protein 2-like protein</fullName>
    </submittedName>
</protein>
<dbReference type="Pfam" id="PF25416">
    <property type="entry name" value="GRHL1_C"/>
    <property type="match status" value="1"/>
</dbReference>
<dbReference type="Proteomes" id="UP000186955">
    <property type="component" value="Unassembled WGS sequence"/>
</dbReference>
<gene>
    <name evidence="7" type="ORF">PENSUB_10520</name>
</gene>
<evidence type="ECO:0000256" key="1">
    <source>
        <dbReference type="ARBA" id="ARBA00004123"/>
    </source>
</evidence>
<keyword evidence="2" id="KW-0805">Transcription regulation</keyword>
<evidence type="ECO:0000256" key="4">
    <source>
        <dbReference type="ARBA" id="ARBA00023163"/>
    </source>
</evidence>